<proteinExistence type="predicted"/>
<reference evidence="2 3" key="1">
    <citation type="submission" date="2020-10" db="EMBL/GenBank/DDBJ databases">
        <title>Connecting structure to function with the recovery of over 1000 high-quality activated sludge metagenome-assembled genomes encoding full-length rRNA genes using long-read sequencing.</title>
        <authorList>
            <person name="Singleton C.M."/>
            <person name="Petriglieri F."/>
            <person name="Kristensen J.M."/>
            <person name="Kirkegaard R.H."/>
            <person name="Michaelsen T.Y."/>
            <person name="Andersen M.H."/>
            <person name="Karst S.M."/>
            <person name="Dueholm M.S."/>
            <person name="Nielsen P.H."/>
            <person name="Albertsen M."/>
        </authorList>
    </citation>
    <scope>NUCLEOTIDE SEQUENCE [LARGE SCALE GENOMIC DNA]</scope>
    <source>
        <strain evidence="2">Ribe_18-Q3-R11-54_BAT3C.373</strain>
    </source>
</reference>
<dbReference type="EMBL" id="JADKFW010000017">
    <property type="protein sequence ID" value="MBK9719286.1"/>
    <property type="molecule type" value="Genomic_DNA"/>
</dbReference>
<evidence type="ECO:0000256" key="1">
    <source>
        <dbReference type="SAM" id="Coils"/>
    </source>
</evidence>
<accession>A0A9D7SD96</accession>
<dbReference type="Proteomes" id="UP000808349">
    <property type="component" value="Unassembled WGS sequence"/>
</dbReference>
<feature type="coiled-coil region" evidence="1">
    <location>
        <begin position="231"/>
        <end position="258"/>
    </location>
</feature>
<gene>
    <name evidence="2" type="ORF">IPO85_17570</name>
</gene>
<evidence type="ECO:0000313" key="2">
    <source>
        <dbReference type="EMBL" id="MBK9719286.1"/>
    </source>
</evidence>
<protein>
    <submittedName>
        <fullName evidence="2">Uncharacterized protein</fullName>
    </submittedName>
</protein>
<sequence length="518" mass="58041">MKNLLLIMFILTTDCLYSQNHDLNIYYNVYKDSMWFMKNNKPIEEPIVKKGKQVYFHLVDFNNYIYRAEIKATHSTAPLGANAPTNSVVKGLLSGLVSGFLPGVGLPLLNSPLFGNILGAMPEGGDANASRGDHDDLMEFETKLKELEVTQAEINTLSTEINIRKKSLVSLNNSLEFTNSLIKNPSISPLLIKEILLDHCSEVFLKAPKEPIILDDVSNLNSKLIEIPILEKQLKGKISTYDQNLKILKKQRIKLEATDHGIDALYPLMKKLELSESQISNSVLDIATKLDNQCAIDSQLVSLDYTSKIQQYYLKYHEINENHFSYSHHYGVEQKYLIYDLDLFKNDSLENGDIKSELVKHIEVKVKSYGGASFGMSVGLTGSKFIHVPQNYFVRNIDNLQKIYATDSDPYVPMITSLFSLSYDMRTLITPTLSLGLGIPFSKNESVENFAVFAGPGFYIGKKQSFMISGGTMFSKVKTLANGFVVGDEINLGQGDIPTTKKYSFGYFIGLTYNLSAL</sequence>
<organism evidence="2 3">
    <name type="scientific">Candidatus Defluviibacterium haderslevense</name>
    <dbReference type="NCBI Taxonomy" id="2981993"/>
    <lineage>
        <taxon>Bacteria</taxon>
        <taxon>Pseudomonadati</taxon>
        <taxon>Bacteroidota</taxon>
        <taxon>Saprospiria</taxon>
        <taxon>Saprospirales</taxon>
        <taxon>Saprospiraceae</taxon>
        <taxon>Candidatus Defluviibacterium</taxon>
    </lineage>
</organism>
<evidence type="ECO:0000313" key="3">
    <source>
        <dbReference type="Proteomes" id="UP000808349"/>
    </source>
</evidence>
<comment type="caution">
    <text evidence="2">The sequence shown here is derived from an EMBL/GenBank/DDBJ whole genome shotgun (WGS) entry which is preliminary data.</text>
</comment>
<dbReference type="AlphaFoldDB" id="A0A9D7SD96"/>
<keyword evidence="1" id="KW-0175">Coiled coil</keyword>
<name>A0A9D7SD96_9BACT</name>